<gene>
    <name evidence="1" type="ORF">GH984_07305</name>
</gene>
<dbReference type="RefSeq" id="WP_153719543.1">
    <property type="nucleotide sequence ID" value="NZ_WJPP01000003.1"/>
</dbReference>
<dbReference type="EMBL" id="WJPP01000003">
    <property type="protein sequence ID" value="MRH78511.1"/>
    <property type="molecule type" value="Genomic_DNA"/>
</dbReference>
<dbReference type="Proteomes" id="UP000433788">
    <property type="component" value="Unassembled WGS sequence"/>
</dbReference>
<comment type="caution">
    <text evidence="1">The sequence shown here is derived from an EMBL/GenBank/DDBJ whole genome shotgun (WGS) entry which is preliminary data.</text>
</comment>
<reference evidence="1 2" key="1">
    <citation type="submission" date="2019-11" db="EMBL/GenBank/DDBJ databases">
        <authorList>
            <person name="Zhang X.Y."/>
        </authorList>
    </citation>
    <scope>NUCLEOTIDE SEQUENCE [LARGE SCALE GENOMIC DNA]</scope>
    <source>
        <strain evidence="1 2">C176</strain>
    </source>
</reference>
<sequence length="104" mass="11632">MVLEIRTQRLGEFLNGYSTERKRAVLCKLLPQHNRTVADSAKEESVSTFANYQWTKAAPAKRYLVAENNAEPAGWTTQDQFDAVLKPASLAESNSGTAMRSRIE</sequence>
<evidence type="ECO:0000313" key="1">
    <source>
        <dbReference type="EMBL" id="MRH78511.1"/>
    </source>
</evidence>
<organism evidence="1 2">
    <name type="scientific">Spiribacter salilacus</name>
    <dbReference type="NCBI Taxonomy" id="2664894"/>
    <lineage>
        <taxon>Bacteria</taxon>
        <taxon>Pseudomonadati</taxon>
        <taxon>Pseudomonadota</taxon>
        <taxon>Gammaproteobacteria</taxon>
        <taxon>Chromatiales</taxon>
        <taxon>Ectothiorhodospiraceae</taxon>
        <taxon>Spiribacter</taxon>
    </lineage>
</organism>
<protein>
    <submittedName>
        <fullName evidence="1">Uncharacterized protein</fullName>
    </submittedName>
</protein>
<name>A0A6N7QQ23_9GAMM</name>
<keyword evidence="2" id="KW-1185">Reference proteome</keyword>
<accession>A0A6N7QQ23</accession>
<dbReference type="AlphaFoldDB" id="A0A6N7QQ23"/>
<proteinExistence type="predicted"/>
<evidence type="ECO:0000313" key="2">
    <source>
        <dbReference type="Proteomes" id="UP000433788"/>
    </source>
</evidence>